<dbReference type="PANTHER" id="PTHR43766:SF1">
    <property type="entry name" value="TRYPTOPHAN--TRNA LIGASE, MITOCHONDRIAL"/>
    <property type="match status" value="1"/>
</dbReference>
<keyword evidence="2 8" id="KW-0436">Ligase</keyword>
<keyword evidence="3 8" id="KW-0547">Nucleotide-binding</keyword>
<keyword evidence="4 8" id="KW-0067">ATP-binding</keyword>
<comment type="subunit">
    <text evidence="8">Homodimer.</text>
</comment>
<evidence type="ECO:0000256" key="9">
    <source>
        <dbReference type="RuleBase" id="RU363036"/>
    </source>
</evidence>
<dbReference type="Proteomes" id="UP000230956">
    <property type="component" value="Unassembled WGS sequence"/>
</dbReference>
<dbReference type="FunFam" id="1.10.240.10:FF:000005">
    <property type="entry name" value="Tryptophan--tRNA ligase"/>
    <property type="match status" value="1"/>
</dbReference>
<feature type="short sequence motif" description="'KMSKS' region" evidence="8">
    <location>
        <begin position="205"/>
        <end position="209"/>
    </location>
</feature>
<dbReference type="PANTHER" id="PTHR43766">
    <property type="entry name" value="TRYPTOPHAN--TRNA LIGASE, MITOCHONDRIAL"/>
    <property type="match status" value="1"/>
</dbReference>
<dbReference type="GO" id="GO:0004830">
    <property type="term" value="F:tryptophan-tRNA ligase activity"/>
    <property type="evidence" value="ECO:0007669"/>
    <property type="project" value="UniProtKB-UniRule"/>
</dbReference>
<dbReference type="InterPro" id="IPR002306">
    <property type="entry name" value="Trp-tRNA-ligase"/>
</dbReference>
<dbReference type="Pfam" id="PF00579">
    <property type="entry name" value="tRNA-synt_1b"/>
    <property type="match status" value="1"/>
</dbReference>
<dbReference type="InterPro" id="IPR024109">
    <property type="entry name" value="Trp-tRNA-ligase_bac-type"/>
</dbReference>
<keyword evidence="5 8" id="KW-0648">Protein biosynthesis</keyword>
<dbReference type="EC" id="6.1.1.2" evidence="8"/>
<comment type="function">
    <text evidence="8">Catalyzes the attachment of tryptophan to tRNA(Trp).</text>
</comment>
<organism evidence="10 11">
    <name type="scientific">Candidatus Aquicultor secundus</name>
    <dbReference type="NCBI Taxonomy" id="1973895"/>
    <lineage>
        <taxon>Bacteria</taxon>
        <taxon>Bacillati</taxon>
        <taxon>Actinomycetota</taxon>
        <taxon>Candidatus Aquicultoria</taxon>
        <taxon>Candidatus Aquicultorales</taxon>
        <taxon>Candidatus Aquicultoraceae</taxon>
        <taxon>Candidatus Aquicultor</taxon>
    </lineage>
</organism>
<proteinExistence type="inferred from homology"/>
<dbReference type="GO" id="GO:0006436">
    <property type="term" value="P:tryptophanyl-tRNA aminoacylation"/>
    <property type="evidence" value="ECO:0007669"/>
    <property type="project" value="UniProtKB-UniRule"/>
</dbReference>
<feature type="binding site" evidence="8">
    <location>
        <begin position="205"/>
        <end position="209"/>
    </location>
    <ligand>
        <name>ATP</name>
        <dbReference type="ChEBI" id="CHEBI:30616"/>
    </ligand>
</feature>
<keyword evidence="8" id="KW-0963">Cytoplasm</keyword>
<comment type="similarity">
    <text evidence="1 8 9">Belongs to the class-I aminoacyl-tRNA synthetase family.</text>
</comment>
<dbReference type="InterPro" id="IPR014729">
    <property type="entry name" value="Rossmann-like_a/b/a_fold"/>
</dbReference>
<dbReference type="InterPro" id="IPR002305">
    <property type="entry name" value="aa-tRNA-synth_Ic"/>
</dbReference>
<dbReference type="Gene3D" id="1.10.240.10">
    <property type="entry name" value="Tyrosyl-Transfer RNA Synthetase"/>
    <property type="match status" value="1"/>
</dbReference>
<evidence type="ECO:0000256" key="6">
    <source>
        <dbReference type="ARBA" id="ARBA00023146"/>
    </source>
</evidence>
<dbReference type="Gene3D" id="3.40.50.620">
    <property type="entry name" value="HUPs"/>
    <property type="match status" value="1"/>
</dbReference>
<dbReference type="CDD" id="cd00806">
    <property type="entry name" value="TrpRS_core"/>
    <property type="match status" value="1"/>
</dbReference>
<dbReference type="InterPro" id="IPR001412">
    <property type="entry name" value="aa-tRNA-synth_I_CS"/>
</dbReference>
<name>A0A2M7T722_9ACTN</name>
<dbReference type="NCBIfam" id="TIGR00233">
    <property type="entry name" value="trpS"/>
    <property type="match status" value="1"/>
</dbReference>
<feature type="binding site" evidence="8">
    <location>
        <begin position="146"/>
        <end position="148"/>
    </location>
    <ligand>
        <name>ATP</name>
        <dbReference type="ChEBI" id="CHEBI:30616"/>
    </ligand>
</feature>
<evidence type="ECO:0000256" key="7">
    <source>
        <dbReference type="ARBA" id="ARBA00049929"/>
    </source>
</evidence>
<evidence type="ECO:0000256" key="8">
    <source>
        <dbReference type="HAMAP-Rule" id="MF_00140"/>
    </source>
</evidence>
<dbReference type="GO" id="GO:0005524">
    <property type="term" value="F:ATP binding"/>
    <property type="evidence" value="ECO:0007669"/>
    <property type="project" value="UniProtKB-UniRule"/>
</dbReference>
<sequence length="340" mass="38510">MRQRYFSGIQPTGELHIGNYLGAIKSWIELQDSFEGIFGIVDYHAITEPYKPEDMPKRVFDTALDYLAAGLDPNKSILLIQSFVPEHTEMAWLLSSVTPVSWVERVPTYKEKARQLKTQVNMGLLSYPVLMAADIVLYKSTIVPVGEDQLPHLELTREIVRSFNSKYRSKYGYKYGSKSGDIFPEPQAYLAGGSRIMSLTEPMKKMSKSLGAHNYIALADPPDVIRKKLAKAVTDIGPGGGEMSPGTKNLFQLMSLFSSKETCDHFKQLYDEGNIRYSDMKQKLADDIISDLGPIRDRRLALSLRPEYIRKVLIEGSNRAREIARQTLHEAKERMGLTYF</sequence>
<evidence type="ECO:0000313" key="10">
    <source>
        <dbReference type="EMBL" id="PIZ37437.1"/>
    </source>
</evidence>
<comment type="catalytic activity">
    <reaction evidence="7 8">
        <text>tRNA(Trp) + L-tryptophan + ATP = L-tryptophyl-tRNA(Trp) + AMP + diphosphate + H(+)</text>
        <dbReference type="Rhea" id="RHEA:24080"/>
        <dbReference type="Rhea" id="RHEA-COMP:9671"/>
        <dbReference type="Rhea" id="RHEA-COMP:9705"/>
        <dbReference type="ChEBI" id="CHEBI:15378"/>
        <dbReference type="ChEBI" id="CHEBI:30616"/>
        <dbReference type="ChEBI" id="CHEBI:33019"/>
        <dbReference type="ChEBI" id="CHEBI:57912"/>
        <dbReference type="ChEBI" id="CHEBI:78442"/>
        <dbReference type="ChEBI" id="CHEBI:78535"/>
        <dbReference type="ChEBI" id="CHEBI:456215"/>
        <dbReference type="EC" id="6.1.1.2"/>
    </reaction>
</comment>
<dbReference type="EMBL" id="PFNG01000172">
    <property type="protein sequence ID" value="PIZ37437.1"/>
    <property type="molecule type" value="Genomic_DNA"/>
</dbReference>
<evidence type="ECO:0000256" key="5">
    <source>
        <dbReference type="ARBA" id="ARBA00022917"/>
    </source>
</evidence>
<dbReference type="PRINTS" id="PR01039">
    <property type="entry name" value="TRNASYNTHTRP"/>
</dbReference>
<dbReference type="SUPFAM" id="SSF52374">
    <property type="entry name" value="Nucleotidylyl transferase"/>
    <property type="match status" value="1"/>
</dbReference>
<dbReference type="InterPro" id="IPR050203">
    <property type="entry name" value="Trp-tRNA_synthetase"/>
</dbReference>
<keyword evidence="6 8" id="KW-0030">Aminoacyl-tRNA synthetase</keyword>
<accession>A0A2M7T722</accession>
<dbReference type="PROSITE" id="PS00178">
    <property type="entry name" value="AA_TRNA_LIGASE_I"/>
    <property type="match status" value="1"/>
</dbReference>
<feature type="binding site" evidence="8">
    <location>
        <position position="196"/>
    </location>
    <ligand>
        <name>ATP</name>
        <dbReference type="ChEBI" id="CHEBI:30616"/>
    </ligand>
</feature>
<dbReference type="RefSeq" id="WP_286678757.1">
    <property type="nucleotide sequence ID" value="NZ_MNXI01000102.1"/>
</dbReference>
<evidence type="ECO:0000256" key="4">
    <source>
        <dbReference type="ARBA" id="ARBA00022840"/>
    </source>
</evidence>
<dbReference type="AlphaFoldDB" id="A0A2M7T722"/>
<feature type="binding site" evidence="8">
    <location>
        <begin position="18"/>
        <end position="19"/>
    </location>
    <ligand>
        <name>ATP</name>
        <dbReference type="ChEBI" id="CHEBI:30616"/>
    </ligand>
</feature>
<feature type="binding site" evidence="8">
    <location>
        <begin position="10"/>
        <end position="12"/>
    </location>
    <ligand>
        <name>ATP</name>
        <dbReference type="ChEBI" id="CHEBI:30616"/>
    </ligand>
</feature>
<dbReference type="HAMAP" id="MF_00140_B">
    <property type="entry name" value="Trp_tRNA_synth_B"/>
    <property type="match status" value="1"/>
</dbReference>
<evidence type="ECO:0000256" key="3">
    <source>
        <dbReference type="ARBA" id="ARBA00022741"/>
    </source>
</evidence>
<reference evidence="11" key="1">
    <citation type="submission" date="2017-09" db="EMBL/GenBank/DDBJ databases">
        <title>Depth-based differentiation of microbial function through sediment-hosted aquifers and enrichment of novel symbionts in the deep terrestrial subsurface.</title>
        <authorList>
            <person name="Probst A.J."/>
            <person name="Ladd B."/>
            <person name="Jarett J.K."/>
            <person name="Geller-Mcgrath D.E."/>
            <person name="Sieber C.M.K."/>
            <person name="Emerson J.B."/>
            <person name="Anantharaman K."/>
            <person name="Thomas B.C."/>
            <person name="Malmstrom R."/>
            <person name="Stieglmeier M."/>
            <person name="Klingl A."/>
            <person name="Woyke T."/>
            <person name="Ryan C.M."/>
            <person name="Banfield J.F."/>
        </authorList>
    </citation>
    <scope>NUCLEOTIDE SEQUENCE [LARGE SCALE GENOMIC DNA]</scope>
</reference>
<comment type="subcellular location">
    <subcellularLocation>
        <location evidence="8">Cytoplasm</location>
    </subcellularLocation>
</comment>
<feature type="binding site" evidence="8">
    <location>
        <position position="134"/>
    </location>
    <ligand>
        <name>L-tryptophan</name>
        <dbReference type="ChEBI" id="CHEBI:57912"/>
    </ligand>
</feature>
<evidence type="ECO:0000256" key="2">
    <source>
        <dbReference type="ARBA" id="ARBA00022598"/>
    </source>
</evidence>
<evidence type="ECO:0000256" key="1">
    <source>
        <dbReference type="ARBA" id="ARBA00005594"/>
    </source>
</evidence>
<evidence type="ECO:0000313" key="11">
    <source>
        <dbReference type="Proteomes" id="UP000230956"/>
    </source>
</evidence>
<feature type="short sequence motif" description="'HIGH' region" evidence="8">
    <location>
        <begin position="11"/>
        <end position="19"/>
    </location>
</feature>
<dbReference type="GO" id="GO:0005737">
    <property type="term" value="C:cytoplasm"/>
    <property type="evidence" value="ECO:0007669"/>
    <property type="project" value="UniProtKB-SubCell"/>
</dbReference>
<comment type="caution">
    <text evidence="10">The sequence shown here is derived from an EMBL/GenBank/DDBJ whole genome shotgun (WGS) entry which is preliminary data.</text>
</comment>
<gene>
    <name evidence="8 10" type="primary">trpS</name>
    <name evidence="10" type="ORF">COY37_07320</name>
</gene>
<protein>
    <recommendedName>
        <fullName evidence="8">Tryptophan--tRNA ligase</fullName>
        <ecNumber evidence="8">6.1.1.2</ecNumber>
    </recommendedName>
    <alternativeName>
        <fullName evidence="8">Tryptophanyl-tRNA synthetase</fullName>
        <shortName evidence="8">TrpRS</shortName>
    </alternativeName>
</protein>